<gene>
    <name evidence="1" type="ORF">AV654_19605</name>
</gene>
<dbReference type="AlphaFoldDB" id="A0A161S1R4"/>
<protein>
    <submittedName>
        <fullName evidence="1">Uncharacterized protein</fullName>
    </submittedName>
</protein>
<accession>A0A161S1R4</accession>
<dbReference type="EMBL" id="LQRA01000057">
    <property type="protein sequence ID" value="KZE78184.1"/>
    <property type="molecule type" value="Genomic_DNA"/>
</dbReference>
<proteinExistence type="predicted"/>
<keyword evidence="2" id="KW-1185">Reference proteome</keyword>
<evidence type="ECO:0000313" key="1">
    <source>
        <dbReference type="EMBL" id="KZE78184.1"/>
    </source>
</evidence>
<dbReference type="RefSeq" id="WP_063183113.1">
    <property type="nucleotide sequence ID" value="NZ_LQRA01000057.1"/>
</dbReference>
<reference evidence="2" key="1">
    <citation type="submission" date="2016-01" db="EMBL/GenBank/DDBJ databases">
        <title>Draft genome of Chromobacterium sp. F49.</title>
        <authorList>
            <person name="Hong K.W."/>
        </authorList>
    </citation>
    <scope>NUCLEOTIDE SEQUENCE [LARGE SCALE GENOMIC DNA]</scope>
    <source>
        <strain evidence="2">M63</strain>
    </source>
</reference>
<evidence type="ECO:0000313" key="2">
    <source>
        <dbReference type="Proteomes" id="UP000076563"/>
    </source>
</evidence>
<organism evidence="1 2">
    <name type="scientific">Paenibacillus elgii</name>
    <dbReference type="NCBI Taxonomy" id="189691"/>
    <lineage>
        <taxon>Bacteria</taxon>
        <taxon>Bacillati</taxon>
        <taxon>Bacillota</taxon>
        <taxon>Bacilli</taxon>
        <taxon>Bacillales</taxon>
        <taxon>Paenibacillaceae</taxon>
        <taxon>Paenibacillus</taxon>
    </lineage>
</organism>
<dbReference type="Proteomes" id="UP000076563">
    <property type="component" value="Unassembled WGS sequence"/>
</dbReference>
<sequence length="93" mass="10729">MASKLGWMAILKQVGYDLLNTMESKTVLKTFSFEKKLLQRLDLICDDVNQIADDEITVEELINKVLVDFCNQYYERSAHTLVRNMKGKRRGGS</sequence>
<name>A0A161S1R4_9BACL</name>
<comment type="caution">
    <text evidence="1">The sequence shown here is derived from an EMBL/GenBank/DDBJ whole genome shotgun (WGS) entry which is preliminary data.</text>
</comment>